<feature type="transmembrane region" description="Helical" evidence="7">
    <location>
        <begin position="373"/>
        <end position="392"/>
    </location>
</feature>
<dbReference type="Pfam" id="PF03239">
    <property type="entry name" value="FTR1"/>
    <property type="match status" value="1"/>
</dbReference>
<feature type="transmembrane region" description="Helical" evidence="7">
    <location>
        <begin position="450"/>
        <end position="470"/>
    </location>
</feature>
<feature type="transmembrane region" description="Helical" evidence="7">
    <location>
        <begin position="412"/>
        <end position="430"/>
    </location>
</feature>
<keyword evidence="3 7" id="KW-0812">Transmembrane</keyword>
<evidence type="ECO:0000256" key="2">
    <source>
        <dbReference type="ARBA" id="ARBA00008333"/>
    </source>
</evidence>
<accession>A0ABN4YSC0</accession>
<evidence type="ECO:0000256" key="6">
    <source>
        <dbReference type="SAM" id="Coils"/>
    </source>
</evidence>
<dbReference type="Proteomes" id="UP000192486">
    <property type="component" value="Chromosome"/>
</dbReference>
<evidence type="ECO:0000256" key="1">
    <source>
        <dbReference type="ARBA" id="ARBA00004141"/>
    </source>
</evidence>
<organism evidence="8 9">
    <name type="scientific">Sporosarcina ureae</name>
    <dbReference type="NCBI Taxonomy" id="1571"/>
    <lineage>
        <taxon>Bacteria</taxon>
        <taxon>Bacillati</taxon>
        <taxon>Bacillota</taxon>
        <taxon>Bacilli</taxon>
        <taxon>Bacillales</taxon>
        <taxon>Caryophanaceae</taxon>
        <taxon>Sporosarcina</taxon>
    </lineage>
</organism>
<feature type="transmembrane region" description="Helical" evidence="7">
    <location>
        <begin position="339"/>
        <end position="361"/>
    </location>
</feature>
<evidence type="ECO:0000256" key="5">
    <source>
        <dbReference type="ARBA" id="ARBA00023136"/>
    </source>
</evidence>
<sequence>MPIRPAFADTETNYSDLYISISDSIMQTKKANDAEAVASLQEFKTIWQQQKLESSEFTKEIDKTLKQALQADSETRGTLLSSLSKALHELEKSENPVDELAEREKFGQLMEPALTELDEAIESGSLEEIEQANQQFISTWTRNERPVREQSISAYGAIETSMAFMRITLAEEEPDLEMLRTQFDDVTVKIDQFVSGTLKETATEDYSLTTLTALLDKSSDSLQNEELDDAKKSLREFIKIWPNVEGEVRTKNASLYSELENELPLMIGQLSNSDYDLEKAERQLQNFKQQIALLQTNDSFSFWDSALILLREGLEALLIIMALLSFLTNAKQQAMRKWVYVGAGAGLALSIVVAIMMSTVLQSVTIGNDREMMEGYVGLVAAALMIGVGIWMHQKSNVASWNRYISKQMGQAISKGSVLAMASVSFLSVFREGAETIVFYAGIAPKMSTMKFVMGILLAVVILAIVAVVFMKLSHRVPIHRFFAVATILIYVLAFKIIGVSLHTLQLTNVINTTVQPRLPIIDFIGFYPTNETIMAQLGLLIIILVAAWIRRAGNRFKAQHSN</sequence>
<reference evidence="8 9" key="1">
    <citation type="submission" date="2016-04" db="EMBL/GenBank/DDBJ databases">
        <title>Comparative Genomics and Epigenetics of Sporosarcina ureae.</title>
        <authorList>
            <person name="Oliver A.S."/>
            <person name="Cooper K.K."/>
        </authorList>
    </citation>
    <scope>NUCLEOTIDE SEQUENCE [LARGE SCALE GENOMIC DNA]</scope>
    <source>
        <strain evidence="8 9">S204</strain>
    </source>
</reference>
<keyword evidence="6" id="KW-0175">Coiled coil</keyword>
<evidence type="ECO:0000256" key="7">
    <source>
        <dbReference type="SAM" id="Phobius"/>
    </source>
</evidence>
<dbReference type="InterPro" id="IPR004923">
    <property type="entry name" value="FTR1/Fip1/EfeU"/>
</dbReference>
<dbReference type="PANTHER" id="PTHR31632">
    <property type="entry name" value="IRON TRANSPORTER FTH1"/>
    <property type="match status" value="1"/>
</dbReference>
<name>A0ABN4YSC0_SPOUR</name>
<dbReference type="EMBL" id="CP015108">
    <property type="protein sequence ID" value="ARF15682.1"/>
    <property type="molecule type" value="Genomic_DNA"/>
</dbReference>
<feature type="transmembrane region" description="Helical" evidence="7">
    <location>
        <begin position="482"/>
        <end position="502"/>
    </location>
</feature>
<evidence type="ECO:0000256" key="4">
    <source>
        <dbReference type="ARBA" id="ARBA00022989"/>
    </source>
</evidence>
<evidence type="ECO:0000313" key="9">
    <source>
        <dbReference type="Proteomes" id="UP000192486"/>
    </source>
</evidence>
<evidence type="ECO:0000256" key="3">
    <source>
        <dbReference type="ARBA" id="ARBA00022692"/>
    </source>
</evidence>
<keyword evidence="5 7" id="KW-0472">Membrane</keyword>
<gene>
    <name evidence="8" type="ORF">SporoS204_06230</name>
</gene>
<feature type="transmembrane region" description="Helical" evidence="7">
    <location>
        <begin position="534"/>
        <end position="550"/>
    </location>
</feature>
<comment type="subcellular location">
    <subcellularLocation>
        <location evidence="1">Membrane</location>
        <topology evidence="1">Multi-pass membrane protein</topology>
    </subcellularLocation>
</comment>
<evidence type="ECO:0000313" key="8">
    <source>
        <dbReference type="EMBL" id="ARF15682.1"/>
    </source>
</evidence>
<keyword evidence="4 7" id="KW-1133">Transmembrane helix</keyword>
<dbReference type="PANTHER" id="PTHR31632:SF2">
    <property type="entry name" value="PLASMA MEMBRANE IRON PERMEASE"/>
    <property type="match status" value="1"/>
</dbReference>
<feature type="coiled-coil region" evidence="6">
    <location>
        <begin position="270"/>
        <end position="297"/>
    </location>
</feature>
<proteinExistence type="inferred from homology"/>
<feature type="transmembrane region" description="Helical" evidence="7">
    <location>
        <begin position="306"/>
        <end position="327"/>
    </location>
</feature>
<comment type="similarity">
    <text evidence="2">Belongs to the oxidase-dependent Fe transporter (OFeT) (TC 9.A.10.1) family.</text>
</comment>
<protein>
    <submittedName>
        <fullName evidence="8">Transporter</fullName>
    </submittedName>
</protein>
<keyword evidence="9" id="KW-1185">Reference proteome</keyword>